<comment type="similarity">
    <text evidence="5">Belongs to the HrcA family.</text>
</comment>
<dbReference type="GO" id="GO:0045892">
    <property type="term" value="P:negative regulation of DNA-templated transcription"/>
    <property type="evidence" value="ECO:0007669"/>
    <property type="project" value="UniProtKB-UniRule"/>
</dbReference>
<accession>A0A8A4TTP8</accession>
<keyword evidence="1 5" id="KW-0678">Repressor</keyword>
<dbReference type="Gene3D" id="3.30.450.40">
    <property type="match status" value="1"/>
</dbReference>
<evidence type="ECO:0000256" key="1">
    <source>
        <dbReference type="ARBA" id="ARBA00022491"/>
    </source>
</evidence>
<sequence>MTISERARKVLSQVVTLHYQTCEPVGSALISKTRALSVSPATIRNIMMGLENSGYLHQPHISAGRLPTDLGYRTYVNDISLQDQPMGETEEQRLGEAIDNLPVGPAFLEAIANYIHKKTHLVSFHIPFRQSGLKLKHIHFERINSERLLVLMVANGGYTHQLSLDIPATEMTPTLTEKIASFMNRAYYNHSISEIERDLTLNAIRGLDRYDLLTAKVATISRSLNRELSRFGELKFQGFSTLLQMPEFQDMNSVRSIFKLMEEQSVIKRVIRGALGDEDARWLLIMIGTEMAAPELEPLTLILSRFKSHDEWMGCVGVLGPKRLPYLRTLQILSFARNRLARRA</sequence>
<dbReference type="InterPro" id="IPR029016">
    <property type="entry name" value="GAF-like_dom_sf"/>
</dbReference>
<dbReference type="RefSeq" id="WP_237382849.1">
    <property type="nucleotide sequence ID" value="NZ_CP071793.1"/>
</dbReference>
<evidence type="ECO:0000313" key="8">
    <source>
        <dbReference type="Proteomes" id="UP000663929"/>
    </source>
</evidence>
<dbReference type="KEGG" id="scor:J3U87_09745"/>
<dbReference type="InterPro" id="IPR036388">
    <property type="entry name" value="WH-like_DNA-bd_sf"/>
</dbReference>
<organism evidence="7 8">
    <name type="scientific">Sulfidibacter corallicola</name>
    <dbReference type="NCBI Taxonomy" id="2818388"/>
    <lineage>
        <taxon>Bacteria</taxon>
        <taxon>Pseudomonadati</taxon>
        <taxon>Acidobacteriota</taxon>
        <taxon>Holophagae</taxon>
        <taxon>Acanthopleuribacterales</taxon>
        <taxon>Acanthopleuribacteraceae</taxon>
        <taxon>Sulfidibacter</taxon>
    </lineage>
</organism>
<dbReference type="InterPro" id="IPR036390">
    <property type="entry name" value="WH_DNA-bd_sf"/>
</dbReference>
<dbReference type="PANTHER" id="PTHR34824">
    <property type="entry name" value="HEAT-INDUCIBLE TRANSCRIPTION REPRESSOR HRCA"/>
    <property type="match status" value="1"/>
</dbReference>
<evidence type="ECO:0000256" key="3">
    <source>
        <dbReference type="ARBA" id="ARBA00023016"/>
    </source>
</evidence>
<dbReference type="PANTHER" id="PTHR34824:SF1">
    <property type="entry name" value="HEAT-INDUCIBLE TRANSCRIPTION REPRESSOR HRCA"/>
    <property type="match status" value="1"/>
</dbReference>
<dbReference type="Gene3D" id="1.10.10.10">
    <property type="entry name" value="Winged helix-like DNA-binding domain superfamily/Winged helix DNA-binding domain"/>
    <property type="match status" value="1"/>
</dbReference>
<evidence type="ECO:0000256" key="2">
    <source>
        <dbReference type="ARBA" id="ARBA00023015"/>
    </source>
</evidence>
<dbReference type="Proteomes" id="UP000663929">
    <property type="component" value="Chromosome"/>
</dbReference>
<feature type="domain" description="Heat-inducible transcription repressor HrcA C-terminal" evidence="6">
    <location>
        <begin position="107"/>
        <end position="329"/>
    </location>
</feature>
<name>A0A8A4TTP8_SULCO</name>
<dbReference type="AlphaFoldDB" id="A0A8A4TTP8"/>
<comment type="function">
    <text evidence="5">Negative regulator of class I heat shock genes (grpE-dnaK-dnaJ and groELS operons). Prevents heat-shock induction of these operons.</text>
</comment>
<protein>
    <recommendedName>
        <fullName evidence="5">Heat-inducible transcription repressor HrcA</fullName>
    </recommendedName>
</protein>
<reference evidence="7" key="1">
    <citation type="submission" date="2021-03" db="EMBL/GenBank/DDBJ databases">
        <title>Acanthopleuribacteraceae sp. M133.</title>
        <authorList>
            <person name="Wang G."/>
        </authorList>
    </citation>
    <scope>NUCLEOTIDE SEQUENCE</scope>
    <source>
        <strain evidence="7">M133</strain>
    </source>
</reference>
<keyword evidence="2 5" id="KW-0805">Transcription regulation</keyword>
<dbReference type="InterPro" id="IPR002571">
    <property type="entry name" value="HrcA"/>
</dbReference>
<dbReference type="SUPFAM" id="SSF55781">
    <property type="entry name" value="GAF domain-like"/>
    <property type="match status" value="1"/>
</dbReference>
<proteinExistence type="inferred from homology"/>
<dbReference type="HAMAP" id="MF_00081">
    <property type="entry name" value="HrcA"/>
    <property type="match status" value="1"/>
</dbReference>
<dbReference type="PIRSF" id="PIRSF005485">
    <property type="entry name" value="HrcA"/>
    <property type="match status" value="1"/>
</dbReference>
<keyword evidence="3 5" id="KW-0346">Stress response</keyword>
<dbReference type="SUPFAM" id="SSF46785">
    <property type="entry name" value="Winged helix' DNA-binding domain"/>
    <property type="match status" value="1"/>
</dbReference>
<dbReference type="GO" id="GO:0003677">
    <property type="term" value="F:DNA binding"/>
    <property type="evidence" value="ECO:0007669"/>
    <property type="project" value="InterPro"/>
</dbReference>
<keyword evidence="4 5" id="KW-0804">Transcription</keyword>
<dbReference type="Pfam" id="PF01628">
    <property type="entry name" value="HrcA"/>
    <property type="match status" value="1"/>
</dbReference>
<evidence type="ECO:0000256" key="4">
    <source>
        <dbReference type="ARBA" id="ARBA00023163"/>
    </source>
</evidence>
<keyword evidence="8" id="KW-1185">Reference proteome</keyword>
<dbReference type="NCBIfam" id="TIGR00331">
    <property type="entry name" value="hrcA"/>
    <property type="match status" value="1"/>
</dbReference>
<dbReference type="EMBL" id="CP071793">
    <property type="protein sequence ID" value="QTD52747.1"/>
    <property type="molecule type" value="Genomic_DNA"/>
</dbReference>
<evidence type="ECO:0000256" key="5">
    <source>
        <dbReference type="HAMAP-Rule" id="MF_00081"/>
    </source>
</evidence>
<gene>
    <name evidence="5 7" type="primary">hrcA</name>
    <name evidence="7" type="ORF">J3U87_09745</name>
</gene>
<evidence type="ECO:0000313" key="7">
    <source>
        <dbReference type="EMBL" id="QTD52747.1"/>
    </source>
</evidence>
<dbReference type="InterPro" id="IPR021153">
    <property type="entry name" value="HrcA_C"/>
</dbReference>
<evidence type="ECO:0000259" key="6">
    <source>
        <dbReference type="Pfam" id="PF01628"/>
    </source>
</evidence>